<evidence type="ECO:0000313" key="1">
    <source>
        <dbReference type="EMBL" id="QJW93622.1"/>
    </source>
</evidence>
<keyword evidence="2" id="KW-1185">Reference proteome</keyword>
<evidence type="ECO:0000313" key="2">
    <source>
        <dbReference type="Proteomes" id="UP000503447"/>
    </source>
</evidence>
<dbReference type="Proteomes" id="UP000503447">
    <property type="component" value="Chromosome"/>
</dbReference>
<reference evidence="2" key="1">
    <citation type="submission" date="2020-05" db="EMBL/GenBank/DDBJ databases">
        <title>Frigoriglobus tundricola gen. nov., sp. nov., a psychrotolerant cellulolytic planctomycete of the family Gemmataceae with two divergent copies of 16S rRNA gene.</title>
        <authorList>
            <person name="Kulichevskaya I.S."/>
            <person name="Ivanova A.A."/>
            <person name="Naumoff D.G."/>
            <person name="Beletsky A.V."/>
            <person name="Rijpstra W.I.C."/>
            <person name="Sinninghe Damste J.S."/>
            <person name="Mardanov A.V."/>
            <person name="Ravin N.V."/>
            <person name="Dedysh S.N."/>
        </authorList>
    </citation>
    <scope>NUCLEOTIDE SEQUENCE [LARGE SCALE GENOMIC DNA]</scope>
    <source>
        <strain evidence="2">PL17</strain>
    </source>
</reference>
<gene>
    <name evidence="1" type="ORF">FTUN_1130</name>
</gene>
<proteinExistence type="predicted"/>
<sequence>MSPALPRCVVDQPVSNELKQSRMTEFMKLLPLTLELAGLPKADPARPFTNDQIEGRVMSIRAAYRAGKALLREVGETGLQDTK</sequence>
<accession>A0A6M5YKU2</accession>
<dbReference type="EMBL" id="CP053452">
    <property type="protein sequence ID" value="QJW93622.1"/>
    <property type="molecule type" value="Genomic_DNA"/>
</dbReference>
<organism evidence="1 2">
    <name type="scientific">Frigoriglobus tundricola</name>
    <dbReference type="NCBI Taxonomy" id="2774151"/>
    <lineage>
        <taxon>Bacteria</taxon>
        <taxon>Pseudomonadati</taxon>
        <taxon>Planctomycetota</taxon>
        <taxon>Planctomycetia</taxon>
        <taxon>Gemmatales</taxon>
        <taxon>Gemmataceae</taxon>
        <taxon>Frigoriglobus</taxon>
    </lineage>
</organism>
<dbReference type="KEGG" id="ftj:FTUN_1130"/>
<dbReference type="AlphaFoldDB" id="A0A6M5YKU2"/>
<protein>
    <submittedName>
        <fullName evidence="1">Uncharacterized protein</fullName>
    </submittedName>
</protein>
<name>A0A6M5YKU2_9BACT</name>